<sequence>MPGEFVTQPAFGTLPGALAALAESVKGFMPADEGLALHAAALAHLGDGVAVEIGTYCGKSSIYLGHAATLTGGTIVTIDHHRGSEEHQEGWEYHDRSLVDTTGRLDTLPELRRTLAAARLEDVVTPIVGRSVDVARWWAHPIDLLFIDGGHTDEAARADLRGWAPWVRAGGALVIHDVFPDPADGGQAPYRIYREAIDGGEFAEVSVTGSLRVLERVSTGPGSHR</sequence>
<dbReference type="GO" id="GO:0032259">
    <property type="term" value="P:methylation"/>
    <property type="evidence" value="ECO:0007669"/>
    <property type="project" value="UniProtKB-KW"/>
</dbReference>
<dbReference type="PANTHER" id="PTHR40048">
    <property type="entry name" value="RHAMNOSYL O-METHYLTRANSFERASE"/>
    <property type="match status" value="1"/>
</dbReference>
<protein>
    <submittedName>
        <fullName evidence="3">Class I SAM-dependent methyltransferase</fullName>
    </submittedName>
</protein>
<evidence type="ECO:0000313" key="3">
    <source>
        <dbReference type="EMBL" id="GAA0248099.1"/>
    </source>
</evidence>
<dbReference type="EMBL" id="BAAAGX010000014">
    <property type="protein sequence ID" value="GAA0248099.1"/>
    <property type="molecule type" value="Genomic_DNA"/>
</dbReference>
<dbReference type="GO" id="GO:0008168">
    <property type="term" value="F:methyltransferase activity"/>
    <property type="evidence" value="ECO:0007669"/>
    <property type="project" value="UniProtKB-KW"/>
</dbReference>
<gene>
    <name evidence="3" type="ORF">GCM10009539_36720</name>
</gene>
<dbReference type="Pfam" id="PF13578">
    <property type="entry name" value="Methyltransf_24"/>
    <property type="match status" value="1"/>
</dbReference>
<comment type="caution">
    <text evidence="3">The sequence shown here is derived from an EMBL/GenBank/DDBJ whole genome shotgun (WGS) entry which is preliminary data.</text>
</comment>
<evidence type="ECO:0000313" key="4">
    <source>
        <dbReference type="Proteomes" id="UP001500967"/>
    </source>
</evidence>
<evidence type="ECO:0000256" key="1">
    <source>
        <dbReference type="ARBA" id="ARBA00022603"/>
    </source>
</evidence>
<proteinExistence type="predicted"/>
<organism evidence="3 4">
    <name type="scientific">Cryptosporangium japonicum</name>
    <dbReference type="NCBI Taxonomy" id="80872"/>
    <lineage>
        <taxon>Bacteria</taxon>
        <taxon>Bacillati</taxon>
        <taxon>Actinomycetota</taxon>
        <taxon>Actinomycetes</taxon>
        <taxon>Cryptosporangiales</taxon>
        <taxon>Cryptosporangiaceae</taxon>
        <taxon>Cryptosporangium</taxon>
    </lineage>
</organism>
<dbReference type="Proteomes" id="UP001500967">
    <property type="component" value="Unassembled WGS sequence"/>
</dbReference>
<evidence type="ECO:0000256" key="2">
    <source>
        <dbReference type="ARBA" id="ARBA00022679"/>
    </source>
</evidence>
<keyword evidence="4" id="KW-1185">Reference proteome</keyword>
<reference evidence="3 4" key="1">
    <citation type="journal article" date="2019" name="Int. J. Syst. Evol. Microbiol.">
        <title>The Global Catalogue of Microorganisms (GCM) 10K type strain sequencing project: providing services to taxonomists for standard genome sequencing and annotation.</title>
        <authorList>
            <consortium name="The Broad Institute Genomics Platform"/>
            <consortium name="The Broad Institute Genome Sequencing Center for Infectious Disease"/>
            <person name="Wu L."/>
            <person name="Ma J."/>
        </authorList>
    </citation>
    <scope>NUCLEOTIDE SEQUENCE [LARGE SCALE GENOMIC DNA]</scope>
    <source>
        <strain evidence="3 4">JCM 10425</strain>
    </source>
</reference>
<dbReference type="InterPro" id="IPR029063">
    <property type="entry name" value="SAM-dependent_MTases_sf"/>
</dbReference>
<name>A0ABN0UEM2_9ACTN</name>
<keyword evidence="2" id="KW-0808">Transferase</keyword>
<dbReference type="Gene3D" id="3.40.50.150">
    <property type="entry name" value="Vaccinia Virus protein VP39"/>
    <property type="match status" value="1"/>
</dbReference>
<keyword evidence="1 3" id="KW-0489">Methyltransferase</keyword>
<dbReference type="SUPFAM" id="SSF53335">
    <property type="entry name" value="S-adenosyl-L-methionine-dependent methyltransferases"/>
    <property type="match status" value="1"/>
</dbReference>
<dbReference type="PANTHER" id="PTHR40048:SF1">
    <property type="entry name" value="RHAMNOSYL O-METHYLTRANSFERASE"/>
    <property type="match status" value="1"/>
</dbReference>
<accession>A0ABN0UEM2</accession>
<dbReference type="RefSeq" id="WP_344650045.1">
    <property type="nucleotide sequence ID" value="NZ_BAAAGX010000014.1"/>
</dbReference>